<gene>
    <name evidence="2" type="ORF">LX99_04373</name>
</gene>
<sequence>MKQKELTDLTNEELLQEAGKIKSGKIMDAAILGFLIGIAVYSAVKNGFGLLTFIPLIYVPIAAKNKLRHKEVEKLVKERGLR</sequence>
<keyword evidence="1" id="KW-1133">Transmembrane helix</keyword>
<evidence type="ECO:0000256" key="1">
    <source>
        <dbReference type="SAM" id="Phobius"/>
    </source>
</evidence>
<proteinExistence type="predicted"/>
<accession>A0A316H0Z0</accession>
<evidence type="ECO:0000313" key="3">
    <source>
        <dbReference type="Proteomes" id="UP000245678"/>
    </source>
</evidence>
<reference evidence="2 3" key="1">
    <citation type="submission" date="2018-05" db="EMBL/GenBank/DDBJ databases">
        <title>Genomic Encyclopedia of Archaeal and Bacterial Type Strains, Phase II (KMG-II): from individual species to whole genera.</title>
        <authorList>
            <person name="Goeker M."/>
        </authorList>
    </citation>
    <scope>NUCLEOTIDE SEQUENCE [LARGE SCALE GENOMIC DNA]</scope>
    <source>
        <strain evidence="2 3">DSM 19975</strain>
    </source>
</reference>
<comment type="caution">
    <text evidence="2">The sequence shown here is derived from an EMBL/GenBank/DDBJ whole genome shotgun (WGS) entry which is preliminary data.</text>
</comment>
<name>A0A316H0Z0_9SPHI</name>
<keyword evidence="1" id="KW-0812">Transmembrane</keyword>
<evidence type="ECO:0000313" key="2">
    <source>
        <dbReference type="EMBL" id="PWK72516.1"/>
    </source>
</evidence>
<dbReference type="AlphaFoldDB" id="A0A316H0Z0"/>
<protein>
    <recommendedName>
        <fullName evidence="4">FUSC family protein</fullName>
    </recommendedName>
</protein>
<organism evidence="2 3">
    <name type="scientific">Mucilaginibacter oryzae</name>
    <dbReference type="NCBI Taxonomy" id="468058"/>
    <lineage>
        <taxon>Bacteria</taxon>
        <taxon>Pseudomonadati</taxon>
        <taxon>Bacteroidota</taxon>
        <taxon>Sphingobacteriia</taxon>
        <taxon>Sphingobacteriales</taxon>
        <taxon>Sphingobacteriaceae</taxon>
        <taxon>Mucilaginibacter</taxon>
    </lineage>
</organism>
<keyword evidence="1" id="KW-0472">Membrane</keyword>
<dbReference type="RefSeq" id="WP_109609719.1">
    <property type="nucleotide sequence ID" value="NZ_QGHA01000012.1"/>
</dbReference>
<evidence type="ECO:0008006" key="4">
    <source>
        <dbReference type="Google" id="ProtNLM"/>
    </source>
</evidence>
<dbReference type="Proteomes" id="UP000245678">
    <property type="component" value="Unassembled WGS sequence"/>
</dbReference>
<dbReference type="EMBL" id="QGHA01000012">
    <property type="protein sequence ID" value="PWK72516.1"/>
    <property type="molecule type" value="Genomic_DNA"/>
</dbReference>
<keyword evidence="3" id="KW-1185">Reference proteome</keyword>
<feature type="transmembrane region" description="Helical" evidence="1">
    <location>
        <begin position="26"/>
        <end position="44"/>
    </location>
</feature>